<evidence type="ECO:0000313" key="2">
    <source>
        <dbReference type="EMBL" id="CAB9516448.1"/>
    </source>
</evidence>
<keyword evidence="1" id="KW-0732">Signal</keyword>
<comment type="caution">
    <text evidence="2">The sequence shown here is derived from an EMBL/GenBank/DDBJ whole genome shotgun (WGS) entry which is preliminary data.</text>
</comment>
<accession>A0A9N8HMZ2</accession>
<sequence>MNLHFISLALLSLKLSLTSGHNFLRQPGRSMSNSANATRDDLVIANFSSEMLLAQNQSAPCVQLYEWTLSEDAMVINDKQYYGFNMSSSIGTFTLPMYTNIDLTGNPVARLRGNLITDPTGGFTASAAIHFYDVAAFVAVSLSYTYEPALAEDFVYGFTVGGTGAFKDYHADVKSVVVAMEPKFIVEWTFCNEM</sequence>
<dbReference type="Proteomes" id="UP001153069">
    <property type="component" value="Unassembled WGS sequence"/>
</dbReference>
<evidence type="ECO:0000256" key="1">
    <source>
        <dbReference type="SAM" id="SignalP"/>
    </source>
</evidence>
<name>A0A9N8HMZ2_9STRA</name>
<feature type="signal peptide" evidence="1">
    <location>
        <begin position="1"/>
        <end position="20"/>
    </location>
</feature>
<dbReference type="AlphaFoldDB" id="A0A9N8HMZ2"/>
<reference evidence="2" key="1">
    <citation type="submission" date="2020-06" db="EMBL/GenBank/DDBJ databases">
        <authorList>
            <consortium name="Plant Systems Biology data submission"/>
        </authorList>
    </citation>
    <scope>NUCLEOTIDE SEQUENCE</scope>
    <source>
        <strain evidence="2">D6</strain>
    </source>
</reference>
<evidence type="ECO:0000313" key="3">
    <source>
        <dbReference type="Proteomes" id="UP001153069"/>
    </source>
</evidence>
<dbReference type="EMBL" id="CAICTM010000782">
    <property type="protein sequence ID" value="CAB9516448.1"/>
    <property type="molecule type" value="Genomic_DNA"/>
</dbReference>
<proteinExistence type="predicted"/>
<gene>
    <name evidence="2" type="ORF">SEMRO_783_G201910.1</name>
</gene>
<organism evidence="2 3">
    <name type="scientific">Seminavis robusta</name>
    <dbReference type="NCBI Taxonomy" id="568900"/>
    <lineage>
        <taxon>Eukaryota</taxon>
        <taxon>Sar</taxon>
        <taxon>Stramenopiles</taxon>
        <taxon>Ochrophyta</taxon>
        <taxon>Bacillariophyta</taxon>
        <taxon>Bacillariophyceae</taxon>
        <taxon>Bacillariophycidae</taxon>
        <taxon>Naviculales</taxon>
        <taxon>Naviculaceae</taxon>
        <taxon>Seminavis</taxon>
    </lineage>
</organism>
<feature type="chain" id="PRO_5040315521" evidence="1">
    <location>
        <begin position="21"/>
        <end position="194"/>
    </location>
</feature>
<keyword evidence="3" id="KW-1185">Reference proteome</keyword>
<protein>
    <submittedName>
        <fullName evidence="2">Uncharacterized protein</fullName>
    </submittedName>
</protein>